<evidence type="ECO:0000256" key="7">
    <source>
        <dbReference type="SAM" id="Phobius"/>
    </source>
</evidence>
<sequence>MHLINLAFGLRSVAALDSASQYLMRPWSTGVGSLTLLTAVVIHIGMGLTSIAQRRSVAMSRTDWVQMVLGILITPLLLNHVMVVGVLRQITPDFQPDFDFLLVLYWKYSPVSALQQILVLVILWVHGAIGFYQWMVLKRVWVRIGPILTPALFLIPILALLGFVEGGKDTLAVLETTHQGQQKINMLIEMMARAKPELAMIQKSIILIYGVVVLLALISMTLKILRTYGRPVTVSYDNGVTASGQAGLSILEMSLLNNIPHANVCGGRGRCGTCLISVQQEHGLLTPISDIEAHTLRRIKAGDNQRLGCQARLLAGTINVIRLQPAFVDADASRNPFRTEIDTLPQSGDVA</sequence>
<feature type="transmembrane region" description="Helical" evidence="7">
    <location>
        <begin position="64"/>
        <end position="91"/>
    </location>
</feature>
<dbReference type="GO" id="GO:0046872">
    <property type="term" value="F:metal ion binding"/>
    <property type="evidence" value="ECO:0007669"/>
    <property type="project" value="UniProtKB-KW"/>
</dbReference>
<dbReference type="SUPFAM" id="SSF54292">
    <property type="entry name" value="2Fe-2S ferredoxin-like"/>
    <property type="match status" value="1"/>
</dbReference>
<name>A0A4S4A2D2_9HYPH</name>
<feature type="transmembrane region" description="Helical" evidence="7">
    <location>
        <begin position="111"/>
        <end position="132"/>
    </location>
</feature>
<dbReference type="GO" id="GO:0051537">
    <property type="term" value="F:2 iron, 2 sulfur cluster binding"/>
    <property type="evidence" value="ECO:0007669"/>
    <property type="project" value="UniProtKB-KW"/>
</dbReference>
<keyword evidence="4" id="KW-0408">Iron</keyword>
<dbReference type="InterPro" id="IPR012675">
    <property type="entry name" value="Beta-grasp_dom_sf"/>
</dbReference>
<dbReference type="SUPFAM" id="SSF81343">
    <property type="entry name" value="Fumarate reductase respiratory complex transmembrane subunits"/>
    <property type="match status" value="1"/>
</dbReference>
<dbReference type="InterPro" id="IPR034804">
    <property type="entry name" value="SQR/QFR_C/D"/>
</dbReference>
<dbReference type="PANTHER" id="PTHR23426:SF65">
    <property type="entry name" value="FERREDOXIN-2, MITOCHONDRIAL"/>
    <property type="match status" value="1"/>
</dbReference>
<dbReference type="CDD" id="cd00207">
    <property type="entry name" value="fer2"/>
    <property type="match status" value="1"/>
</dbReference>
<dbReference type="EMBL" id="SSOA01000002">
    <property type="protein sequence ID" value="THF52092.1"/>
    <property type="molecule type" value="Genomic_DNA"/>
</dbReference>
<dbReference type="GO" id="GO:0009055">
    <property type="term" value="F:electron transfer activity"/>
    <property type="evidence" value="ECO:0007669"/>
    <property type="project" value="TreeGrafter"/>
</dbReference>
<dbReference type="InterPro" id="IPR001041">
    <property type="entry name" value="2Fe-2S_ferredoxin-type"/>
</dbReference>
<keyword evidence="7" id="KW-0472">Membrane</keyword>
<keyword evidence="3" id="KW-0479">Metal-binding</keyword>
<protein>
    <submittedName>
        <fullName evidence="9">(2Fe-2S)-binding protein</fullName>
    </submittedName>
</protein>
<comment type="caution">
    <text evidence="9">The sequence shown here is derived from an EMBL/GenBank/DDBJ whole genome shotgun (WGS) entry which is preliminary data.</text>
</comment>
<dbReference type="InterPro" id="IPR036010">
    <property type="entry name" value="2Fe-2S_ferredoxin-like_sf"/>
</dbReference>
<feature type="transmembrane region" description="Helical" evidence="7">
    <location>
        <begin position="144"/>
        <end position="164"/>
    </location>
</feature>
<keyword evidence="10" id="KW-1185">Reference proteome</keyword>
<evidence type="ECO:0000313" key="9">
    <source>
        <dbReference type="EMBL" id="THF52092.1"/>
    </source>
</evidence>
<dbReference type="Pfam" id="PF00111">
    <property type="entry name" value="Fer2"/>
    <property type="match status" value="1"/>
</dbReference>
<organism evidence="9 10">
    <name type="scientific">Allorhizobium terrae</name>
    <dbReference type="NCBI Taxonomy" id="1848972"/>
    <lineage>
        <taxon>Bacteria</taxon>
        <taxon>Pseudomonadati</taxon>
        <taxon>Pseudomonadota</taxon>
        <taxon>Alphaproteobacteria</taxon>
        <taxon>Hyphomicrobiales</taxon>
        <taxon>Rhizobiaceae</taxon>
        <taxon>Rhizobium/Agrobacterium group</taxon>
        <taxon>Allorhizobium</taxon>
    </lineage>
</organism>
<dbReference type="PANTHER" id="PTHR23426">
    <property type="entry name" value="FERREDOXIN/ADRENODOXIN"/>
    <property type="match status" value="1"/>
</dbReference>
<feature type="transmembrane region" description="Helical" evidence="7">
    <location>
        <begin position="31"/>
        <end position="52"/>
    </location>
</feature>
<keyword evidence="7" id="KW-0812">Transmembrane</keyword>
<feature type="transmembrane region" description="Helical" evidence="7">
    <location>
        <begin position="205"/>
        <end position="225"/>
    </location>
</feature>
<accession>A0A4S4A2D2</accession>
<dbReference type="Proteomes" id="UP000310754">
    <property type="component" value="Unassembled WGS sequence"/>
</dbReference>
<comment type="similarity">
    <text evidence="1">Belongs to the adrenodoxin/putidaredoxin family.</text>
</comment>
<dbReference type="GO" id="GO:0140647">
    <property type="term" value="P:P450-containing electron transport chain"/>
    <property type="evidence" value="ECO:0007669"/>
    <property type="project" value="InterPro"/>
</dbReference>
<feature type="domain" description="2Fe-2S ferredoxin-type" evidence="8">
    <location>
        <begin position="238"/>
        <end position="313"/>
    </location>
</feature>
<dbReference type="AlphaFoldDB" id="A0A4S4A2D2"/>
<keyword evidence="7" id="KW-1133">Transmembrane helix</keyword>
<gene>
    <name evidence="9" type="ORF">E6C51_04540</name>
</gene>
<evidence type="ECO:0000259" key="8">
    <source>
        <dbReference type="Pfam" id="PF00111"/>
    </source>
</evidence>
<evidence type="ECO:0000256" key="3">
    <source>
        <dbReference type="ARBA" id="ARBA00022723"/>
    </source>
</evidence>
<comment type="cofactor">
    <cofactor evidence="6">
        <name>[2Fe-2S] cluster</name>
        <dbReference type="ChEBI" id="CHEBI:190135"/>
    </cofactor>
</comment>
<keyword evidence="5" id="KW-0411">Iron-sulfur</keyword>
<evidence type="ECO:0000256" key="4">
    <source>
        <dbReference type="ARBA" id="ARBA00023004"/>
    </source>
</evidence>
<proteinExistence type="inferred from homology"/>
<evidence type="ECO:0000256" key="5">
    <source>
        <dbReference type="ARBA" id="ARBA00023014"/>
    </source>
</evidence>
<evidence type="ECO:0000256" key="6">
    <source>
        <dbReference type="ARBA" id="ARBA00034078"/>
    </source>
</evidence>
<dbReference type="GO" id="GO:0016020">
    <property type="term" value="C:membrane"/>
    <property type="evidence" value="ECO:0007669"/>
    <property type="project" value="InterPro"/>
</dbReference>
<dbReference type="InterPro" id="IPR001055">
    <property type="entry name" value="Adrenodoxin-like"/>
</dbReference>
<evidence type="ECO:0000256" key="2">
    <source>
        <dbReference type="ARBA" id="ARBA00022714"/>
    </source>
</evidence>
<reference evidence="9 10" key="1">
    <citation type="submission" date="2019-04" db="EMBL/GenBank/DDBJ databases">
        <title>Rhizobium terrae sp. nov., isolated from a paddy soil.</title>
        <authorList>
            <person name="Lin S.-Y."/>
            <person name="Hameed A."/>
            <person name="Huang H.-I."/>
            <person name="Young C.-C."/>
        </authorList>
    </citation>
    <scope>NUCLEOTIDE SEQUENCE [LARGE SCALE GENOMIC DNA]</scope>
    <source>
        <strain evidence="9 10">CC-HIH110</strain>
    </source>
</reference>
<evidence type="ECO:0000313" key="10">
    <source>
        <dbReference type="Proteomes" id="UP000310754"/>
    </source>
</evidence>
<dbReference type="Gene3D" id="3.10.20.30">
    <property type="match status" value="1"/>
</dbReference>
<evidence type="ECO:0000256" key="1">
    <source>
        <dbReference type="ARBA" id="ARBA00010914"/>
    </source>
</evidence>
<keyword evidence="2" id="KW-0001">2Fe-2S</keyword>